<reference evidence="7" key="2">
    <citation type="submission" date="2020-09" db="EMBL/GenBank/DDBJ databases">
        <authorList>
            <person name="Sun Q."/>
            <person name="Ohkuma M."/>
        </authorList>
    </citation>
    <scope>NUCLEOTIDE SEQUENCE</scope>
    <source>
        <strain evidence="7">JCM 4646</strain>
    </source>
</reference>
<keyword evidence="4 5" id="KW-0472">Membrane</keyword>
<feature type="transmembrane region" description="Helical" evidence="5">
    <location>
        <begin position="186"/>
        <end position="204"/>
    </location>
</feature>
<reference evidence="7" key="1">
    <citation type="journal article" date="2014" name="Int. J. Syst. Evol. Microbiol.">
        <title>Complete genome sequence of Corynebacterium casei LMG S-19264T (=DSM 44701T), isolated from a smear-ripened cheese.</title>
        <authorList>
            <consortium name="US DOE Joint Genome Institute (JGI-PGF)"/>
            <person name="Walter F."/>
            <person name="Albersmeier A."/>
            <person name="Kalinowski J."/>
            <person name="Ruckert C."/>
        </authorList>
    </citation>
    <scope>NUCLEOTIDE SEQUENCE</scope>
    <source>
        <strain evidence="7">JCM 4646</strain>
    </source>
</reference>
<comment type="caution">
    <text evidence="7">The sequence shown here is derived from an EMBL/GenBank/DDBJ whole genome shotgun (WGS) entry which is preliminary data.</text>
</comment>
<dbReference type="EMBL" id="BNBO01000017">
    <property type="protein sequence ID" value="GHH72264.1"/>
    <property type="molecule type" value="Genomic_DNA"/>
</dbReference>
<evidence type="ECO:0000256" key="2">
    <source>
        <dbReference type="ARBA" id="ARBA00022692"/>
    </source>
</evidence>
<feature type="transmembrane region" description="Helical" evidence="5">
    <location>
        <begin position="115"/>
        <end position="136"/>
    </location>
</feature>
<feature type="transmembrane region" description="Helical" evidence="5">
    <location>
        <begin position="91"/>
        <end position="109"/>
    </location>
</feature>
<gene>
    <name evidence="7" type="primary">ydeG</name>
    <name evidence="7" type="ORF">GCM10018781_34810</name>
</gene>
<feature type="transmembrane region" description="Helical" evidence="5">
    <location>
        <begin position="365"/>
        <end position="387"/>
    </location>
</feature>
<dbReference type="AlphaFoldDB" id="A0A919KTS7"/>
<feature type="transmembrane region" description="Helical" evidence="5">
    <location>
        <begin position="148"/>
        <end position="166"/>
    </location>
</feature>
<evidence type="ECO:0000313" key="8">
    <source>
        <dbReference type="Proteomes" id="UP000617734"/>
    </source>
</evidence>
<evidence type="ECO:0000256" key="5">
    <source>
        <dbReference type="SAM" id="Phobius"/>
    </source>
</evidence>
<feature type="domain" description="Major facilitator superfamily (MFS) profile" evidence="6">
    <location>
        <begin position="22"/>
        <end position="415"/>
    </location>
</feature>
<accession>A0A919KTS7</accession>
<feature type="transmembrane region" description="Helical" evidence="5">
    <location>
        <begin position="240"/>
        <end position="260"/>
    </location>
</feature>
<sequence length="422" mass="42749">MPTLTTTTDPPRHDRARVQRRTVRTLVVAEVISGSGIATGFAVTSLLAEDLGGSATLAGLSQTAATLGGAAAVGAIAAITHVRGRRPGLATGYLAATVGAVACLVSAVVHSFPLFLVGMVFYGAAGATGLQARFAAADLAEPQHRGRAMSLVLTTTVVGAVVGPNLTGPGAAIAERLGLPPLSGTYLFAIVGFAIAFTAIAVLLRPDPLLLARGQDEAGEREKPPPLRAMLKALRGNRPAVLAILTIVAGHLVMIAVMSMTGIHMHHAGTGLGVIGMVLSGHLAGMYGFSTLFGWAVDRFRSRPVLYGGTGAMLLSLWICGTAGGEDVAQLAVGLALLGLSWSAVLVAASVLLSESVPVAELPAAQGFSDMAMNLAAAAGAALSGVVLERLGFATLTALSALVLLLPLLAHPALRPQPDRSA</sequence>
<dbReference type="PROSITE" id="PS50850">
    <property type="entry name" value="MFS"/>
    <property type="match status" value="1"/>
</dbReference>
<dbReference type="Gene3D" id="1.20.1250.20">
    <property type="entry name" value="MFS general substrate transporter like domains"/>
    <property type="match status" value="2"/>
</dbReference>
<keyword evidence="8" id="KW-1185">Reference proteome</keyword>
<dbReference type="Proteomes" id="UP000617734">
    <property type="component" value="Unassembled WGS sequence"/>
</dbReference>
<dbReference type="InterPro" id="IPR020846">
    <property type="entry name" value="MFS_dom"/>
</dbReference>
<feature type="transmembrane region" description="Helical" evidence="5">
    <location>
        <begin position="60"/>
        <end position="79"/>
    </location>
</feature>
<feature type="transmembrane region" description="Helical" evidence="5">
    <location>
        <begin position="272"/>
        <end position="293"/>
    </location>
</feature>
<name>A0A919KTS7_9ACTN</name>
<dbReference type="PANTHER" id="PTHR23534:SF1">
    <property type="entry name" value="MAJOR FACILITATOR SUPERFAMILY PROTEIN"/>
    <property type="match status" value="1"/>
</dbReference>
<dbReference type="RefSeq" id="WP_190211749.1">
    <property type="nucleotide sequence ID" value="NZ_BNBO01000017.1"/>
</dbReference>
<proteinExistence type="predicted"/>
<dbReference type="Pfam" id="PF07690">
    <property type="entry name" value="MFS_1"/>
    <property type="match status" value="1"/>
</dbReference>
<organism evidence="7 8">
    <name type="scientific">Kitasatospora indigofera</name>
    <dbReference type="NCBI Taxonomy" id="67307"/>
    <lineage>
        <taxon>Bacteria</taxon>
        <taxon>Bacillati</taxon>
        <taxon>Actinomycetota</taxon>
        <taxon>Actinomycetes</taxon>
        <taxon>Kitasatosporales</taxon>
        <taxon>Streptomycetaceae</taxon>
        <taxon>Kitasatospora</taxon>
    </lineage>
</organism>
<dbReference type="InterPro" id="IPR011701">
    <property type="entry name" value="MFS"/>
</dbReference>
<evidence type="ECO:0000256" key="3">
    <source>
        <dbReference type="ARBA" id="ARBA00022989"/>
    </source>
</evidence>
<evidence type="ECO:0000256" key="1">
    <source>
        <dbReference type="ARBA" id="ARBA00004651"/>
    </source>
</evidence>
<keyword evidence="2 5" id="KW-0812">Transmembrane</keyword>
<evidence type="ECO:0000256" key="4">
    <source>
        <dbReference type="ARBA" id="ARBA00023136"/>
    </source>
</evidence>
<comment type="subcellular location">
    <subcellularLocation>
        <location evidence="1">Cell membrane</location>
        <topology evidence="1">Multi-pass membrane protein</topology>
    </subcellularLocation>
</comment>
<dbReference type="GO" id="GO:0005886">
    <property type="term" value="C:plasma membrane"/>
    <property type="evidence" value="ECO:0007669"/>
    <property type="project" value="UniProtKB-SubCell"/>
</dbReference>
<dbReference type="PANTHER" id="PTHR23534">
    <property type="entry name" value="MFS PERMEASE"/>
    <property type="match status" value="1"/>
</dbReference>
<protein>
    <submittedName>
        <fullName evidence="7">MFS-type transporter YdeG</fullName>
    </submittedName>
</protein>
<dbReference type="InterPro" id="IPR036259">
    <property type="entry name" value="MFS_trans_sf"/>
</dbReference>
<dbReference type="GeneID" id="95353900"/>
<feature type="transmembrane region" description="Helical" evidence="5">
    <location>
        <begin position="25"/>
        <end position="48"/>
    </location>
</feature>
<feature type="transmembrane region" description="Helical" evidence="5">
    <location>
        <begin position="331"/>
        <end position="353"/>
    </location>
</feature>
<keyword evidence="3 5" id="KW-1133">Transmembrane helix</keyword>
<feature type="transmembrane region" description="Helical" evidence="5">
    <location>
        <begin position="305"/>
        <end position="325"/>
    </location>
</feature>
<evidence type="ECO:0000259" key="6">
    <source>
        <dbReference type="PROSITE" id="PS50850"/>
    </source>
</evidence>
<dbReference type="GO" id="GO:0022857">
    <property type="term" value="F:transmembrane transporter activity"/>
    <property type="evidence" value="ECO:0007669"/>
    <property type="project" value="InterPro"/>
</dbReference>
<dbReference type="SUPFAM" id="SSF103473">
    <property type="entry name" value="MFS general substrate transporter"/>
    <property type="match status" value="1"/>
</dbReference>
<evidence type="ECO:0000313" key="7">
    <source>
        <dbReference type="EMBL" id="GHH72264.1"/>
    </source>
</evidence>
<feature type="transmembrane region" description="Helical" evidence="5">
    <location>
        <begin position="393"/>
        <end position="414"/>
    </location>
</feature>